<organism evidence="2 3">
    <name type="scientific">Marinobacter segnicrescens</name>
    <dbReference type="NCBI Taxonomy" id="430453"/>
    <lineage>
        <taxon>Bacteria</taxon>
        <taxon>Pseudomonadati</taxon>
        <taxon>Pseudomonadota</taxon>
        <taxon>Gammaproteobacteria</taxon>
        <taxon>Pseudomonadales</taxon>
        <taxon>Marinobacteraceae</taxon>
        <taxon>Marinobacter</taxon>
    </lineage>
</organism>
<dbReference type="InterPro" id="IPR012434">
    <property type="entry name" value="DUF1631"/>
</dbReference>
<dbReference type="OrthoDB" id="6188167at2"/>
<dbReference type="Proteomes" id="UP000198762">
    <property type="component" value="Unassembled WGS sequence"/>
</dbReference>
<accession>A0A1H9YMY5</accession>
<sequence>MAQERKVVSLREAQGPRVELQLPAALIRLRDASARSLSTILSDFFDSADDVLFGMADRAGSNQDQIAYFDAMRELRLRRKTMANTMLAWVTRAFNELGQFDPMPRSRGLEEVEQDSLSLVDDSELEKRVAIDSLVTKLSNRYAEPVRLLGARIAHVSGHRELAERQMPLSPEVICTGLGRASEDLDIDIRARLVVIKLFDRLLVDRLTTLYQEANRLLIAEGVLPELKHVPVGGRKSQASIRKPVPTAGAPVAQPVTTGGSEAPDGQSAVTFSELTELLHRSDGLRSGSPIAPGTPQGNAPVLATGDLMHRLAGLQNSTMTSENGQVLPLSVLLSRVLSQGPDQRLPVNQVDGDVINLVAMLFEFILDDRQLPAVMKMLIGRLQIPVLKVALLDRSFFNRGGHPARKLLNELAMAGIGWTPRSDNQRDPLRDKVESVVERLLNEFTDNVGLFDELLKDFQHFMDLDRRRRELVEQRLRDAEEGRARHELARERVRGLIDGLLDSRELPDRALVLINEPWRKYLEWVFLREGEESQAWQSATELTDRLVWSLDPEPVGESTRDELLRAIPGITDALRSGLHEISWDPFAIDAAIRDLELAHVDVLQGLVTRRHAAPVPDELPAGPADVLGAPAESMAGAAGTDPLQAIDVAAGPEAPIPGAEASPQVADTGSVMPPEERKEPVAGPVGSVSEDSSVAARVSEPEVSEDWLEKAAGLRVGCWVEMPRDNGRLRCKLAAIIRATGKYIFVNRNGAKVAEYQKGELALALSEGRVVMLDDGLIFDRALESIIDNLRHNRRD</sequence>
<reference evidence="3" key="1">
    <citation type="submission" date="2016-10" db="EMBL/GenBank/DDBJ databases">
        <authorList>
            <person name="Varghese N."/>
            <person name="Submissions S."/>
        </authorList>
    </citation>
    <scope>NUCLEOTIDE SEQUENCE [LARGE SCALE GENOMIC DNA]</scope>
    <source>
        <strain evidence="3">CGMCC 1.6489</strain>
    </source>
</reference>
<dbReference type="AlphaFoldDB" id="A0A1H9YMY5"/>
<evidence type="ECO:0000313" key="2">
    <source>
        <dbReference type="EMBL" id="SES70453.1"/>
    </source>
</evidence>
<dbReference type="Pfam" id="PF07793">
    <property type="entry name" value="DUF1631"/>
    <property type="match status" value="1"/>
</dbReference>
<dbReference type="EMBL" id="FOHZ01000001">
    <property type="protein sequence ID" value="SES70453.1"/>
    <property type="molecule type" value="Genomic_DNA"/>
</dbReference>
<evidence type="ECO:0008006" key="4">
    <source>
        <dbReference type="Google" id="ProtNLM"/>
    </source>
</evidence>
<keyword evidence="3" id="KW-1185">Reference proteome</keyword>
<evidence type="ECO:0000256" key="1">
    <source>
        <dbReference type="SAM" id="MobiDB-lite"/>
    </source>
</evidence>
<name>A0A1H9YMY5_9GAMM</name>
<dbReference type="STRING" id="430453.SAMN04487962_101255"/>
<feature type="compositionally biased region" description="Low complexity" evidence="1">
    <location>
        <begin position="654"/>
        <end position="664"/>
    </location>
</feature>
<protein>
    <recommendedName>
        <fullName evidence="4">Thymidine phosphorylase</fullName>
    </recommendedName>
</protein>
<gene>
    <name evidence="2" type="ORF">SAMN04487962_101255</name>
</gene>
<dbReference type="RefSeq" id="WP_091848407.1">
    <property type="nucleotide sequence ID" value="NZ_FOHZ01000001.1"/>
</dbReference>
<evidence type="ECO:0000313" key="3">
    <source>
        <dbReference type="Proteomes" id="UP000198762"/>
    </source>
</evidence>
<proteinExistence type="predicted"/>
<feature type="region of interest" description="Disordered" evidence="1">
    <location>
        <begin position="654"/>
        <end position="698"/>
    </location>
</feature>